<comment type="caution">
    <text evidence="2">The sequence shown here is derived from an EMBL/GenBank/DDBJ whole genome shotgun (WGS) entry which is preliminary data.</text>
</comment>
<dbReference type="InterPro" id="IPR050951">
    <property type="entry name" value="Retrovirus_Pol_polyprotein"/>
</dbReference>
<protein>
    <recommendedName>
        <fullName evidence="1">Integrase catalytic domain-containing protein</fullName>
    </recommendedName>
</protein>
<dbReference type="GO" id="GO:0015074">
    <property type="term" value="P:DNA integration"/>
    <property type="evidence" value="ECO:0007669"/>
    <property type="project" value="InterPro"/>
</dbReference>
<dbReference type="SUPFAM" id="SSF53098">
    <property type="entry name" value="Ribonuclease H-like"/>
    <property type="match status" value="1"/>
</dbReference>
<dbReference type="PANTHER" id="PTHR37984">
    <property type="entry name" value="PROTEIN CBG26694"/>
    <property type="match status" value="1"/>
</dbReference>
<gene>
    <name evidence="2" type="ORF">DEA37_0006766</name>
</gene>
<feature type="domain" description="Integrase catalytic" evidence="1">
    <location>
        <begin position="1"/>
        <end position="118"/>
    </location>
</feature>
<evidence type="ECO:0000313" key="3">
    <source>
        <dbReference type="Proteomes" id="UP000324629"/>
    </source>
</evidence>
<keyword evidence="3" id="KW-1185">Reference proteome</keyword>
<dbReference type="InterPro" id="IPR012337">
    <property type="entry name" value="RNaseH-like_sf"/>
</dbReference>
<dbReference type="PANTHER" id="PTHR37984:SF15">
    <property type="entry name" value="INTEGRASE CATALYTIC DOMAIN-CONTAINING PROTEIN"/>
    <property type="match status" value="1"/>
</dbReference>
<sequence>MPNQEASSTASLSVNEWVARFGTPIELHSDQGLRLKVASWKDCRTLRIHRTRTTPYHSQSNGLVERTNCTVMTILRIFSERHQSDRWVEILPQCLLAYRAVVHSSTGYTDSLLTLGNELRPTIQVLTLLAPPECIGLPHCVKKLDERLRE</sequence>
<organism evidence="2 3">
    <name type="scientific">Paragonimus westermani</name>
    <dbReference type="NCBI Taxonomy" id="34504"/>
    <lineage>
        <taxon>Eukaryota</taxon>
        <taxon>Metazoa</taxon>
        <taxon>Spiralia</taxon>
        <taxon>Lophotrochozoa</taxon>
        <taxon>Platyhelminthes</taxon>
        <taxon>Trematoda</taxon>
        <taxon>Digenea</taxon>
        <taxon>Plagiorchiida</taxon>
        <taxon>Troglotremata</taxon>
        <taxon>Troglotrematidae</taxon>
        <taxon>Paragonimus</taxon>
    </lineage>
</organism>
<name>A0A5J4N6R6_9TREM</name>
<dbReference type="EMBL" id="QNGE01006936">
    <property type="protein sequence ID" value="KAA3671236.1"/>
    <property type="molecule type" value="Genomic_DNA"/>
</dbReference>
<reference evidence="2 3" key="1">
    <citation type="journal article" date="2019" name="Gigascience">
        <title>Whole-genome sequence of the oriental lung fluke Paragonimus westermani.</title>
        <authorList>
            <person name="Oey H."/>
            <person name="Zakrzewski M."/>
            <person name="Narain K."/>
            <person name="Devi K.R."/>
            <person name="Agatsuma T."/>
            <person name="Nawaratna S."/>
            <person name="Gobert G.N."/>
            <person name="Jones M.K."/>
            <person name="Ragan M.A."/>
            <person name="McManus D.P."/>
            <person name="Krause L."/>
        </authorList>
    </citation>
    <scope>NUCLEOTIDE SEQUENCE [LARGE SCALE GENOMIC DNA]</scope>
    <source>
        <strain evidence="2 3">IND2009</strain>
    </source>
</reference>
<dbReference type="AlphaFoldDB" id="A0A5J4N6R6"/>
<evidence type="ECO:0000259" key="1">
    <source>
        <dbReference type="PROSITE" id="PS50994"/>
    </source>
</evidence>
<dbReference type="Gene3D" id="3.30.420.10">
    <property type="entry name" value="Ribonuclease H-like superfamily/Ribonuclease H"/>
    <property type="match status" value="1"/>
</dbReference>
<accession>A0A5J4N6R6</accession>
<dbReference type="InterPro" id="IPR036397">
    <property type="entry name" value="RNaseH_sf"/>
</dbReference>
<dbReference type="PROSITE" id="PS50994">
    <property type="entry name" value="INTEGRASE"/>
    <property type="match status" value="1"/>
</dbReference>
<evidence type="ECO:0000313" key="2">
    <source>
        <dbReference type="EMBL" id="KAA3671236.1"/>
    </source>
</evidence>
<dbReference type="InterPro" id="IPR001584">
    <property type="entry name" value="Integrase_cat-core"/>
</dbReference>
<dbReference type="Proteomes" id="UP000324629">
    <property type="component" value="Unassembled WGS sequence"/>
</dbReference>
<proteinExistence type="predicted"/>
<dbReference type="GO" id="GO:0003676">
    <property type="term" value="F:nucleic acid binding"/>
    <property type="evidence" value="ECO:0007669"/>
    <property type="project" value="InterPro"/>
</dbReference>